<feature type="transmembrane region" description="Helical" evidence="1">
    <location>
        <begin position="159"/>
        <end position="179"/>
    </location>
</feature>
<comment type="caution">
    <text evidence="2">The sequence shown here is derived from an EMBL/GenBank/DDBJ whole genome shotgun (WGS) entry which is preliminary data.</text>
</comment>
<evidence type="ECO:0000313" key="3">
    <source>
        <dbReference type="Proteomes" id="UP000283522"/>
    </source>
</evidence>
<accession>A0A418PR78</accession>
<evidence type="ECO:0000256" key="1">
    <source>
        <dbReference type="SAM" id="Phobius"/>
    </source>
</evidence>
<name>A0A418PR78_9BACT</name>
<keyword evidence="1" id="KW-0812">Transmembrane</keyword>
<feature type="transmembrane region" description="Helical" evidence="1">
    <location>
        <begin position="106"/>
        <end position="123"/>
    </location>
</feature>
<dbReference type="AlphaFoldDB" id="A0A418PR78"/>
<feature type="transmembrane region" description="Helical" evidence="1">
    <location>
        <begin position="5"/>
        <end position="27"/>
    </location>
</feature>
<dbReference type="RefSeq" id="WP_119477980.1">
    <property type="nucleotide sequence ID" value="NZ_QXML01000005.1"/>
</dbReference>
<dbReference type="OrthoDB" id="648493at2"/>
<feature type="transmembrane region" description="Helical" evidence="1">
    <location>
        <begin position="71"/>
        <end position="94"/>
    </location>
</feature>
<keyword evidence="3" id="KW-1185">Reference proteome</keyword>
<feature type="transmembrane region" description="Helical" evidence="1">
    <location>
        <begin position="39"/>
        <end position="59"/>
    </location>
</feature>
<organism evidence="2 3">
    <name type="scientific">Algoriphagus lacus</name>
    <dbReference type="NCBI Taxonomy" id="2056311"/>
    <lineage>
        <taxon>Bacteria</taxon>
        <taxon>Pseudomonadati</taxon>
        <taxon>Bacteroidota</taxon>
        <taxon>Cytophagia</taxon>
        <taxon>Cytophagales</taxon>
        <taxon>Cyclobacteriaceae</taxon>
        <taxon>Algoriphagus</taxon>
    </lineage>
</organism>
<dbReference type="EMBL" id="QXML01000005">
    <property type="protein sequence ID" value="RIW15075.1"/>
    <property type="molecule type" value="Genomic_DNA"/>
</dbReference>
<proteinExistence type="predicted"/>
<feature type="transmembrane region" description="Helical" evidence="1">
    <location>
        <begin position="191"/>
        <end position="208"/>
    </location>
</feature>
<keyword evidence="1" id="KW-0472">Membrane</keyword>
<dbReference type="Proteomes" id="UP000283522">
    <property type="component" value="Unassembled WGS sequence"/>
</dbReference>
<reference evidence="2 3" key="1">
    <citation type="submission" date="2018-09" db="EMBL/GenBank/DDBJ databases">
        <authorList>
            <person name="Wang X."/>
            <person name="Du Z."/>
        </authorList>
    </citation>
    <scope>NUCLEOTIDE SEQUENCE [LARGE SCALE GENOMIC DNA]</scope>
    <source>
        <strain evidence="2 3">N3</strain>
    </source>
</reference>
<evidence type="ECO:0000313" key="2">
    <source>
        <dbReference type="EMBL" id="RIW15075.1"/>
    </source>
</evidence>
<protein>
    <submittedName>
        <fullName evidence="2">Uncharacterized protein</fullName>
    </submittedName>
</protein>
<sequence length="210" mass="24521">MPKNYFSWVSIFMLLLSLIAFSDNLFYDIGQESNSDPKFIVHGLFFLAWFVILVVQSNFIRKGDIRAHRKWGMWGMGIALGVILSTFYVFYAVYEGWEAMPGFVKVNRVFTVSFTVLVALAYWKRTYPALHKRFLFVGTFYVLGPVIDRVGGKLLGESLLNIVFVEGIIWNGLFISLFLYDKQTLKRIHPISWIGFIWFYIFWIYSILAE</sequence>
<keyword evidence="1" id="KW-1133">Transmembrane helix</keyword>
<gene>
    <name evidence="2" type="ORF">D0X99_11545</name>
</gene>